<dbReference type="PRINTS" id="PR00992">
    <property type="entry name" value="ALARACEMASE"/>
</dbReference>
<dbReference type="GO" id="GO:0030632">
    <property type="term" value="P:D-alanine biosynthetic process"/>
    <property type="evidence" value="ECO:0007669"/>
    <property type="project" value="UniProtKB-UniRule"/>
</dbReference>
<evidence type="ECO:0000313" key="11">
    <source>
        <dbReference type="Proteomes" id="UP000474802"/>
    </source>
</evidence>
<feature type="binding site" evidence="6 8">
    <location>
        <position position="311"/>
    </location>
    <ligand>
        <name>substrate</name>
    </ligand>
</feature>
<dbReference type="PANTHER" id="PTHR30511">
    <property type="entry name" value="ALANINE RACEMASE"/>
    <property type="match status" value="1"/>
</dbReference>
<dbReference type="Pfam" id="PF00842">
    <property type="entry name" value="Ala_racemase_C"/>
    <property type="match status" value="1"/>
</dbReference>
<dbReference type="PANTHER" id="PTHR30511:SF0">
    <property type="entry name" value="ALANINE RACEMASE, CATABOLIC-RELATED"/>
    <property type="match status" value="1"/>
</dbReference>
<dbReference type="Gene3D" id="2.40.37.10">
    <property type="entry name" value="Lyase, Ornithine Decarboxylase, Chain A, domain 1"/>
    <property type="match status" value="1"/>
</dbReference>
<evidence type="ECO:0000256" key="8">
    <source>
        <dbReference type="PIRSR" id="PIRSR600821-52"/>
    </source>
</evidence>
<feature type="modified residue" description="N6-(pyridoxal phosphate)lysine" evidence="6 7">
    <location>
        <position position="39"/>
    </location>
</feature>
<dbReference type="EC" id="5.1.1.1" evidence="3 6"/>
<dbReference type="SUPFAM" id="SSF51419">
    <property type="entry name" value="PLP-binding barrel"/>
    <property type="match status" value="1"/>
</dbReference>
<evidence type="ECO:0000256" key="7">
    <source>
        <dbReference type="PIRSR" id="PIRSR600821-50"/>
    </source>
</evidence>
<feature type="binding site" evidence="6 8">
    <location>
        <position position="137"/>
    </location>
    <ligand>
        <name>substrate</name>
    </ligand>
</feature>
<evidence type="ECO:0000256" key="6">
    <source>
        <dbReference type="HAMAP-Rule" id="MF_01201"/>
    </source>
</evidence>
<organism evidence="10 11">
    <name type="scientific">Devosia aurantiaca</name>
    <dbReference type="NCBI Taxonomy" id="2714858"/>
    <lineage>
        <taxon>Bacteria</taxon>
        <taxon>Pseudomonadati</taxon>
        <taxon>Pseudomonadota</taxon>
        <taxon>Alphaproteobacteria</taxon>
        <taxon>Hyphomicrobiales</taxon>
        <taxon>Devosiaceae</taxon>
        <taxon>Devosia</taxon>
    </lineage>
</organism>
<dbReference type="RefSeq" id="WP_164535215.1">
    <property type="nucleotide sequence ID" value="NZ_JAALFG010000004.1"/>
</dbReference>
<feature type="active site" description="Proton acceptor; specific for L-alanine" evidence="6">
    <location>
        <position position="258"/>
    </location>
</feature>
<name>A0A6M1SV25_9HYPH</name>
<dbReference type="Gene3D" id="3.20.20.10">
    <property type="entry name" value="Alanine racemase"/>
    <property type="match status" value="1"/>
</dbReference>
<reference evidence="10 11" key="2">
    <citation type="submission" date="2020-03" db="EMBL/GenBank/DDBJ databases">
        <title>Devosia chinhatensis sp. nov., isolated from a hexachlorocyclohexane (HCH) dump site in India.</title>
        <authorList>
            <person name="Kumar M."/>
            <person name="Lal R."/>
        </authorList>
    </citation>
    <scope>NUCLEOTIDE SEQUENCE [LARGE SCALE GENOMIC DNA]</scope>
    <source>
        <strain evidence="10 11">H239</strain>
    </source>
</reference>
<proteinExistence type="inferred from homology"/>
<reference evidence="10 11" key="1">
    <citation type="submission" date="2020-02" db="EMBL/GenBank/DDBJ databases">
        <authorList>
            <person name="Khan S.A."/>
            <person name="Jeon C.O."/>
            <person name="Chun B.H."/>
        </authorList>
    </citation>
    <scope>NUCLEOTIDE SEQUENCE [LARGE SCALE GENOMIC DNA]</scope>
    <source>
        <strain evidence="10 11">H239</strain>
    </source>
</reference>
<dbReference type="AlphaFoldDB" id="A0A6M1SV25"/>
<evidence type="ECO:0000313" key="10">
    <source>
        <dbReference type="EMBL" id="NGP18955.1"/>
    </source>
</evidence>
<keyword evidence="4 6" id="KW-0663">Pyridoxal phosphate</keyword>
<dbReference type="EMBL" id="JAALFG010000004">
    <property type="protein sequence ID" value="NGP18955.1"/>
    <property type="molecule type" value="Genomic_DNA"/>
</dbReference>
<dbReference type="GO" id="GO:0005829">
    <property type="term" value="C:cytosol"/>
    <property type="evidence" value="ECO:0007669"/>
    <property type="project" value="TreeGrafter"/>
</dbReference>
<dbReference type="InterPro" id="IPR009006">
    <property type="entry name" value="Ala_racemase/Decarboxylase_C"/>
</dbReference>
<dbReference type="HAMAP" id="MF_01201">
    <property type="entry name" value="Ala_racemase"/>
    <property type="match status" value="1"/>
</dbReference>
<dbReference type="InterPro" id="IPR029066">
    <property type="entry name" value="PLP-binding_barrel"/>
</dbReference>
<evidence type="ECO:0000256" key="1">
    <source>
        <dbReference type="ARBA" id="ARBA00000316"/>
    </source>
</evidence>
<sequence>MTPTSGLGGQLSIDLGALARNWRALDKVSAGALTAAVVKADAYGTGIDMASKALHAAGARFFFVATPDEGMAVRAAVPDAHIFVLYGLYPGAANLYIRQNLMPVLSSIPMLEEWLAKCVERNEAYPAGFHFDTGINRLGFRLSEAGQVRERIERLGYAPQMVMSHLACADQPNHEKNRTQLALFGSVISQFPGIPASLANSAGLMTGRDYHFQMVRPGIALFGGRAVSGRKNPMAPVVTLHVPILQITDGRIGETVGYGANYTLNRTSKLAVLGYGYADGLLRSLSGSNSRPGGKVFIRGRLCPIIGRISMDLTIVDVTDLGGDLPSPGEGAEVFGPNISVDDQADAGGTIGYELLTSLKGRYSRNYVGTGELPE</sequence>
<comment type="pathway">
    <text evidence="6">Amino-acid biosynthesis; D-alanine biosynthesis; D-alanine from L-alanine: step 1/1.</text>
</comment>
<comment type="similarity">
    <text evidence="6">Belongs to the alanine racemase family.</text>
</comment>
<dbReference type="CDD" id="cd00430">
    <property type="entry name" value="PLPDE_III_AR"/>
    <property type="match status" value="1"/>
</dbReference>
<dbReference type="Pfam" id="PF01168">
    <property type="entry name" value="Ala_racemase_N"/>
    <property type="match status" value="1"/>
</dbReference>
<comment type="catalytic activity">
    <reaction evidence="1 6">
        <text>L-alanine = D-alanine</text>
        <dbReference type="Rhea" id="RHEA:20249"/>
        <dbReference type="ChEBI" id="CHEBI:57416"/>
        <dbReference type="ChEBI" id="CHEBI:57972"/>
        <dbReference type="EC" id="5.1.1.1"/>
    </reaction>
</comment>
<feature type="domain" description="Alanine racemase C-terminal" evidence="9">
    <location>
        <begin position="237"/>
        <end position="368"/>
    </location>
</feature>
<evidence type="ECO:0000256" key="2">
    <source>
        <dbReference type="ARBA" id="ARBA00001933"/>
    </source>
</evidence>
<gene>
    <name evidence="10" type="primary">alr</name>
    <name evidence="10" type="ORF">G5575_16010</name>
</gene>
<comment type="function">
    <text evidence="6">Catalyzes the interconversion of L-alanine and D-alanine. May also act on other amino acids.</text>
</comment>
<dbReference type="InterPro" id="IPR001608">
    <property type="entry name" value="Ala_racemase_N"/>
</dbReference>
<dbReference type="GO" id="GO:0030170">
    <property type="term" value="F:pyridoxal phosphate binding"/>
    <property type="evidence" value="ECO:0007669"/>
    <property type="project" value="UniProtKB-UniRule"/>
</dbReference>
<dbReference type="SUPFAM" id="SSF50621">
    <property type="entry name" value="Alanine racemase C-terminal domain-like"/>
    <property type="match status" value="1"/>
</dbReference>
<dbReference type="InterPro" id="IPR000821">
    <property type="entry name" value="Ala_racemase"/>
</dbReference>
<dbReference type="GO" id="GO:0008784">
    <property type="term" value="F:alanine racemase activity"/>
    <property type="evidence" value="ECO:0007669"/>
    <property type="project" value="UniProtKB-UniRule"/>
</dbReference>
<evidence type="ECO:0000259" key="9">
    <source>
        <dbReference type="SMART" id="SM01005"/>
    </source>
</evidence>
<accession>A0A6M1SV25</accession>
<keyword evidence="5 6" id="KW-0413">Isomerase</keyword>
<dbReference type="SMART" id="SM01005">
    <property type="entry name" value="Ala_racemase_C"/>
    <property type="match status" value="1"/>
</dbReference>
<protein>
    <recommendedName>
        <fullName evidence="3 6">Alanine racemase</fullName>
        <ecNumber evidence="3 6">5.1.1.1</ecNumber>
    </recommendedName>
</protein>
<comment type="caution">
    <text evidence="10">The sequence shown here is derived from an EMBL/GenBank/DDBJ whole genome shotgun (WGS) entry which is preliminary data.</text>
</comment>
<dbReference type="InterPro" id="IPR011079">
    <property type="entry name" value="Ala_racemase_C"/>
</dbReference>
<evidence type="ECO:0000256" key="3">
    <source>
        <dbReference type="ARBA" id="ARBA00013089"/>
    </source>
</evidence>
<keyword evidence="11" id="KW-1185">Reference proteome</keyword>
<comment type="cofactor">
    <cofactor evidence="2 6 7">
        <name>pyridoxal 5'-phosphate</name>
        <dbReference type="ChEBI" id="CHEBI:597326"/>
    </cofactor>
</comment>
<feature type="active site" description="Proton acceptor; specific for D-alanine" evidence="6">
    <location>
        <position position="39"/>
    </location>
</feature>
<dbReference type="NCBIfam" id="TIGR00492">
    <property type="entry name" value="alr"/>
    <property type="match status" value="1"/>
</dbReference>
<evidence type="ECO:0000256" key="5">
    <source>
        <dbReference type="ARBA" id="ARBA00023235"/>
    </source>
</evidence>
<dbReference type="Proteomes" id="UP000474802">
    <property type="component" value="Unassembled WGS sequence"/>
</dbReference>
<dbReference type="UniPathway" id="UPA00042">
    <property type="reaction ID" value="UER00497"/>
</dbReference>
<evidence type="ECO:0000256" key="4">
    <source>
        <dbReference type="ARBA" id="ARBA00022898"/>
    </source>
</evidence>